<dbReference type="EMBL" id="JAAAMQ010000001">
    <property type="protein sequence ID" value="NBA10654.1"/>
    <property type="molecule type" value="Genomic_DNA"/>
</dbReference>
<dbReference type="CDD" id="cd11333">
    <property type="entry name" value="AmyAc_SI_OligoGlu_DGase"/>
    <property type="match status" value="1"/>
</dbReference>
<dbReference type="Pfam" id="PF00128">
    <property type="entry name" value="Alpha-amylase"/>
    <property type="match status" value="1"/>
</dbReference>
<dbReference type="InterPro" id="IPR013780">
    <property type="entry name" value="Glyco_hydro_b"/>
</dbReference>
<dbReference type="NCBIfam" id="TIGR02403">
    <property type="entry name" value="trehalose_treC"/>
    <property type="match status" value="1"/>
</dbReference>
<evidence type="ECO:0000313" key="6">
    <source>
        <dbReference type="EMBL" id="NBA10654.1"/>
    </source>
</evidence>
<keyword evidence="2 6" id="KW-0378">Hydrolase</keyword>
<evidence type="ECO:0000313" key="7">
    <source>
        <dbReference type="Proteomes" id="UP000719917"/>
    </source>
</evidence>
<dbReference type="EC" id="3.2.1.93" evidence="4"/>
<dbReference type="NCBIfam" id="NF008183">
    <property type="entry name" value="PRK10933.1"/>
    <property type="match status" value="1"/>
</dbReference>
<protein>
    <recommendedName>
        <fullName evidence="4">Alpha,alpha-phosphotrehalase</fullName>
        <ecNumber evidence="4">3.2.1.93</ecNumber>
    </recommendedName>
</protein>
<dbReference type="InterPro" id="IPR017853">
    <property type="entry name" value="GH"/>
</dbReference>
<dbReference type="Gene3D" id="3.20.20.80">
    <property type="entry name" value="Glycosidases"/>
    <property type="match status" value="1"/>
</dbReference>
<dbReference type="Gene3D" id="2.60.40.1180">
    <property type="entry name" value="Golgi alpha-mannosidase II"/>
    <property type="match status" value="1"/>
</dbReference>
<dbReference type="Proteomes" id="UP000719917">
    <property type="component" value="Unassembled WGS sequence"/>
</dbReference>
<dbReference type="InterPro" id="IPR045857">
    <property type="entry name" value="O16G_dom_2"/>
</dbReference>
<keyword evidence="3 6" id="KW-0326">Glycosidase</keyword>
<dbReference type="Gene3D" id="3.90.400.10">
    <property type="entry name" value="Oligo-1,6-glucosidase, Domain 2"/>
    <property type="match status" value="1"/>
</dbReference>
<dbReference type="AlphaFoldDB" id="A0AAJ2YUZ9"/>
<dbReference type="GO" id="GO:0004556">
    <property type="term" value="F:alpha-amylase activity"/>
    <property type="evidence" value="ECO:0007669"/>
    <property type="project" value="TreeGrafter"/>
</dbReference>
<dbReference type="InterPro" id="IPR006047">
    <property type="entry name" value="GH13_cat_dom"/>
</dbReference>
<dbReference type="GO" id="GO:0005737">
    <property type="term" value="C:cytoplasm"/>
    <property type="evidence" value="ECO:0007669"/>
    <property type="project" value="UniProtKB-UniRule"/>
</dbReference>
<accession>A0AAJ2YUZ9</accession>
<comment type="similarity">
    <text evidence="1">Belongs to the glycosyl hydrolase 13 family.</text>
</comment>
<dbReference type="GO" id="GO:0005993">
    <property type="term" value="P:trehalose catabolic process"/>
    <property type="evidence" value="ECO:0007669"/>
    <property type="project" value="InterPro"/>
</dbReference>
<comment type="caution">
    <text evidence="6">The sequence shown here is derived from an EMBL/GenBank/DDBJ whole genome shotgun (WGS) entry which is preliminary data.</text>
</comment>
<organism evidence="6 7">
    <name type="scientific">Weissella confusa</name>
    <name type="common">Lactobacillus confusus</name>
    <dbReference type="NCBI Taxonomy" id="1583"/>
    <lineage>
        <taxon>Bacteria</taxon>
        <taxon>Bacillati</taxon>
        <taxon>Bacillota</taxon>
        <taxon>Bacilli</taxon>
        <taxon>Lactobacillales</taxon>
        <taxon>Lactobacillaceae</taxon>
        <taxon>Weissella</taxon>
    </lineage>
</organism>
<feature type="domain" description="Glycosyl hydrolase family 13 catalytic" evidence="5">
    <location>
        <begin position="10"/>
        <end position="406"/>
    </location>
</feature>
<dbReference type="InterPro" id="IPR056300">
    <property type="entry name" value="SusG-like_C"/>
</dbReference>
<dbReference type="SUPFAM" id="SSF51011">
    <property type="entry name" value="Glycosyl hydrolase domain"/>
    <property type="match status" value="1"/>
</dbReference>
<reference evidence="6" key="1">
    <citation type="submission" date="2020-01" db="EMBL/GenBank/DDBJ databases">
        <title>First Reported Case and Whole Genome of Weissella confusa in an Equid.</title>
        <authorList>
            <person name="Little S.V."/>
            <person name="Lawhon S.D."/>
        </authorList>
    </citation>
    <scope>NUCLEOTIDE SEQUENCE</scope>
    <source>
        <strain evidence="6">718955</strain>
    </source>
</reference>
<dbReference type="SUPFAM" id="SSF51445">
    <property type="entry name" value="(Trans)glycosidases"/>
    <property type="match status" value="1"/>
</dbReference>
<dbReference type="SMART" id="SM00642">
    <property type="entry name" value="Aamy"/>
    <property type="match status" value="1"/>
</dbReference>
<dbReference type="InterPro" id="IPR012769">
    <property type="entry name" value="Trehalose_TreC"/>
</dbReference>
<dbReference type="PANTHER" id="PTHR10357">
    <property type="entry name" value="ALPHA-AMYLASE FAMILY MEMBER"/>
    <property type="match status" value="1"/>
</dbReference>
<name>A0AAJ2YUZ9_WEICO</name>
<dbReference type="RefSeq" id="WP_135797113.1">
    <property type="nucleotide sequence ID" value="NZ_CP027565.1"/>
</dbReference>
<evidence type="ECO:0000259" key="5">
    <source>
        <dbReference type="SMART" id="SM00642"/>
    </source>
</evidence>
<proteinExistence type="inferred from homology"/>
<dbReference type="GO" id="GO:0008788">
    <property type="term" value="F:alpha,alpha-phosphotrehalase activity"/>
    <property type="evidence" value="ECO:0007669"/>
    <property type="project" value="UniProtKB-UniRule"/>
</dbReference>
<evidence type="ECO:0000256" key="3">
    <source>
        <dbReference type="ARBA" id="ARBA00023295"/>
    </source>
</evidence>
<evidence type="ECO:0000256" key="2">
    <source>
        <dbReference type="ARBA" id="ARBA00022801"/>
    </source>
</evidence>
<gene>
    <name evidence="6" type="primary">treC</name>
    <name evidence="6" type="ORF">GTU77_00225</name>
</gene>
<dbReference type="PANTHER" id="PTHR10357:SF217">
    <property type="entry name" value="TREHALOSE-6-PHOSPHATE HYDROLASE"/>
    <property type="match status" value="1"/>
</dbReference>
<dbReference type="FunFam" id="3.20.20.80:FF:000064">
    <property type="entry name" value="Oligo-1,6-glucosidase"/>
    <property type="match status" value="1"/>
</dbReference>
<evidence type="ECO:0000256" key="1">
    <source>
        <dbReference type="ARBA" id="ARBA00008061"/>
    </source>
</evidence>
<evidence type="ECO:0000256" key="4">
    <source>
        <dbReference type="NCBIfam" id="TIGR02403"/>
    </source>
</evidence>
<sequence>MSFHDKVVYQIYPKSFNDSNGDGIGDLPGIIEKVPYLADLGVDVLWLNPFYPSPQRDNGYDISDYTAVDPRFGTMADFEELVAVAQAYDMGLMLDMVLNHVSTEHEWFQKALAGDATYQDYFILRDEPNNWPSKFGGNAWAPFGNTGKYYLHLYDETQADLNWRNPAVRRELQDVVNFWLDKGAVGLRFDVINVIGKDELLRDNAVNEGKAEYTDTPVVHDYLQELHAATFGKRDGIMTVGEMSSTTVENCIMYTRPDRQELSMTFNFHHLKVDYKAGQKWTDAPADFKQLRDLLHEWNVGMSQGGGWNAWFWNNHDQPRALNRFIDGENYREVGAKMLAASIHLNRGTPYIYMGEEIGMVDPDFDNIADYVDVESWHAYEMLQAQGKSAEEAFAIVAKKSRDNSRTPMQWDATENAGFTTGTPWLKVGTHYKDINVADEMLNGSIRSFYQQIITLRKTEPVIAEGDYEPWMPDHNQVYAYIRSLNGTQLLVLNNFSNAATKISIPECFVTGDVLISNYDDVTVAGVQRLEPYQTLTIISRKV</sequence>
<dbReference type="Pfam" id="PF23915">
    <property type="entry name" value="SusG_C"/>
    <property type="match status" value="1"/>
</dbReference>